<dbReference type="Proteomes" id="UP000001194">
    <property type="component" value="Unassembled WGS sequence"/>
</dbReference>
<evidence type="ECO:0000313" key="2">
    <source>
        <dbReference type="Proteomes" id="UP000001194"/>
    </source>
</evidence>
<dbReference type="RefSeq" id="XP_001879708.1">
    <property type="nucleotide sequence ID" value="XM_001879673.1"/>
</dbReference>
<keyword evidence="2" id="KW-1185">Reference proteome</keyword>
<dbReference type="EMBL" id="DS547099">
    <property type="protein sequence ID" value="EDR09359.1"/>
    <property type="molecule type" value="Genomic_DNA"/>
</dbReference>
<reference evidence="1 2" key="1">
    <citation type="journal article" date="2008" name="Nature">
        <title>The genome of Laccaria bicolor provides insights into mycorrhizal symbiosis.</title>
        <authorList>
            <person name="Martin F."/>
            <person name="Aerts A."/>
            <person name="Ahren D."/>
            <person name="Brun A."/>
            <person name="Danchin E.G.J."/>
            <person name="Duchaussoy F."/>
            <person name="Gibon J."/>
            <person name="Kohler A."/>
            <person name="Lindquist E."/>
            <person name="Pereda V."/>
            <person name="Salamov A."/>
            <person name="Shapiro H.J."/>
            <person name="Wuyts J."/>
            <person name="Blaudez D."/>
            <person name="Buee M."/>
            <person name="Brokstein P."/>
            <person name="Canbaeck B."/>
            <person name="Cohen D."/>
            <person name="Courty P.E."/>
            <person name="Coutinho P.M."/>
            <person name="Delaruelle C."/>
            <person name="Detter J.C."/>
            <person name="Deveau A."/>
            <person name="DiFazio S."/>
            <person name="Duplessis S."/>
            <person name="Fraissinet-Tachet L."/>
            <person name="Lucic E."/>
            <person name="Frey-Klett P."/>
            <person name="Fourrey C."/>
            <person name="Feussner I."/>
            <person name="Gay G."/>
            <person name="Grimwood J."/>
            <person name="Hoegger P.J."/>
            <person name="Jain P."/>
            <person name="Kilaru S."/>
            <person name="Labbe J."/>
            <person name="Lin Y.C."/>
            <person name="Legue V."/>
            <person name="Le Tacon F."/>
            <person name="Marmeisse R."/>
            <person name="Melayah D."/>
            <person name="Montanini B."/>
            <person name="Muratet M."/>
            <person name="Nehls U."/>
            <person name="Niculita-Hirzel H."/>
            <person name="Oudot-Le Secq M.P."/>
            <person name="Peter M."/>
            <person name="Quesneville H."/>
            <person name="Rajashekar B."/>
            <person name="Reich M."/>
            <person name="Rouhier N."/>
            <person name="Schmutz J."/>
            <person name="Yin T."/>
            <person name="Chalot M."/>
            <person name="Henrissat B."/>
            <person name="Kuees U."/>
            <person name="Lucas S."/>
            <person name="Van de Peer Y."/>
            <person name="Podila G.K."/>
            <person name="Polle A."/>
            <person name="Pukkila P.J."/>
            <person name="Richardson P.M."/>
            <person name="Rouze P."/>
            <person name="Sanders I.R."/>
            <person name="Stajich J.E."/>
            <person name="Tunlid A."/>
            <person name="Tuskan G."/>
            <person name="Grigoriev I.V."/>
        </authorList>
    </citation>
    <scope>NUCLEOTIDE SEQUENCE [LARGE SCALE GENOMIC DNA]</scope>
    <source>
        <strain evidence="2">S238N-H82 / ATCC MYA-4686</strain>
    </source>
</reference>
<evidence type="ECO:0000313" key="1">
    <source>
        <dbReference type="EMBL" id="EDR09359.1"/>
    </source>
</evidence>
<protein>
    <submittedName>
        <fullName evidence="1">Predicted protein</fullName>
    </submittedName>
</protein>
<sequence>MVPSFSKTLASIDVSKRWGKTLPSTLDPERQVAGAVLVILLAGAESRPLFILGSSGLFKPREKIAASTSLRIESLLSKDAVVTINGKASSGADLAGQLIQARFPGSKATISFKEAVQVPAGAQQPPVAGSVGVFFTSTTEKPEVIDDVPPTQTLTASVNLVIADATISRDVAVPGGTIKELNAVFHLGSVHA</sequence>
<organism evidence="2">
    <name type="scientific">Laccaria bicolor (strain S238N-H82 / ATCC MYA-4686)</name>
    <name type="common">Bicoloured deceiver</name>
    <name type="synonym">Laccaria laccata var. bicolor</name>
    <dbReference type="NCBI Taxonomy" id="486041"/>
    <lineage>
        <taxon>Eukaryota</taxon>
        <taxon>Fungi</taxon>
        <taxon>Dikarya</taxon>
        <taxon>Basidiomycota</taxon>
        <taxon>Agaricomycotina</taxon>
        <taxon>Agaricomycetes</taxon>
        <taxon>Agaricomycetidae</taxon>
        <taxon>Agaricales</taxon>
        <taxon>Agaricineae</taxon>
        <taxon>Hydnangiaceae</taxon>
        <taxon>Laccaria</taxon>
    </lineage>
</organism>
<proteinExistence type="predicted"/>
<accession>B0D7A2</accession>
<dbReference type="HOGENOM" id="CLU_1415391_0_0_1"/>
<dbReference type="GeneID" id="6075306"/>
<gene>
    <name evidence="1" type="ORF">LACBIDRAFT_326096</name>
</gene>
<name>B0D7A2_LACBS</name>
<dbReference type="OrthoDB" id="3188871at2759"/>
<dbReference type="InParanoid" id="B0D7A2"/>
<dbReference type="AlphaFoldDB" id="B0D7A2"/>
<dbReference type="KEGG" id="lbc:LACBIDRAFT_326096"/>